<evidence type="ECO:0000313" key="4">
    <source>
        <dbReference type="Proteomes" id="UP000736335"/>
    </source>
</evidence>
<evidence type="ECO:0000259" key="2">
    <source>
        <dbReference type="PROSITE" id="PS50048"/>
    </source>
</evidence>
<dbReference type="SMART" id="SM00066">
    <property type="entry name" value="GAL4"/>
    <property type="match status" value="1"/>
</dbReference>
<accession>A0A9P6HNU0</accession>
<feature type="compositionally biased region" description="Polar residues" evidence="1">
    <location>
        <begin position="655"/>
        <end position="664"/>
    </location>
</feature>
<feature type="region of interest" description="Disordered" evidence="1">
    <location>
        <begin position="1"/>
        <end position="34"/>
    </location>
</feature>
<dbReference type="SUPFAM" id="SSF57701">
    <property type="entry name" value="Zn2/Cys6 DNA-binding domain"/>
    <property type="match status" value="1"/>
</dbReference>
<proteinExistence type="predicted"/>
<feature type="domain" description="Zn(2)-C6 fungal-type" evidence="2">
    <location>
        <begin position="37"/>
        <end position="76"/>
    </location>
</feature>
<name>A0A9P6HNU0_9AGAM</name>
<dbReference type="Proteomes" id="UP000736335">
    <property type="component" value="Unassembled WGS sequence"/>
</dbReference>
<reference evidence="3" key="2">
    <citation type="submission" date="2020-11" db="EMBL/GenBank/DDBJ databases">
        <authorList>
            <consortium name="DOE Joint Genome Institute"/>
            <person name="Kuo A."/>
            <person name="Miyauchi S."/>
            <person name="Kiss E."/>
            <person name="Drula E."/>
            <person name="Kohler A."/>
            <person name="Sanchez-Garcia M."/>
            <person name="Andreopoulos B."/>
            <person name="Barry K.W."/>
            <person name="Bonito G."/>
            <person name="Buee M."/>
            <person name="Carver A."/>
            <person name="Chen C."/>
            <person name="Cichocki N."/>
            <person name="Clum A."/>
            <person name="Culley D."/>
            <person name="Crous P.W."/>
            <person name="Fauchery L."/>
            <person name="Girlanda M."/>
            <person name="Hayes R."/>
            <person name="Keri Z."/>
            <person name="Labutti K."/>
            <person name="Lipzen A."/>
            <person name="Lombard V."/>
            <person name="Magnuson J."/>
            <person name="Maillard F."/>
            <person name="Morin E."/>
            <person name="Murat C."/>
            <person name="Nolan M."/>
            <person name="Ohm R."/>
            <person name="Pangilinan J."/>
            <person name="Pereira M."/>
            <person name="Perotto S."/>
            <person name="Peter M."/>
            <person name="Riley R."/>
            <person name="Sitrit Y."/>
            <person name="Stielow B."/>
            <person name="Szollosi G."/>
            <person name="Zifcakova L."/>
            <person name="Stursova M."/>
            <person name="Spatafora J.W."/>
            <person name="Tedersoo L."/>
            <person name="Vaario L.-M."/>
            <person name="Yamada A."/>
            <person name="Yan M."/>
            <person name="Wang P."/>
            <person name="Xu J."/>
            <person name="Bruns T."/>
            <person name="Baldrian P."/>
            <person name="Vilgalys R."/>
            <person name="Henrissat B."/>
            <person name="Grigoriev I.V."/>
            <person name="Hibbett D."/>
            <person name="Nagy L.G."/>
            <person name="Martin F.M."/>
        </authorList>
    </citation>
    <scope>NUCLEOTIDE SEQUENCE</scope>
    <source>
        <strain evidence="3">UH-Tt-Lm1</strain>
    </source>
</reference>
<reference evidence="3" key="1">
    <citation type="journal article" date="2020" name="Nat. Commun.">
        <title>Large-scale genome sequencing of mycorrhizal fungi provides insights into the early evolution of symbiotic traits.</title>
        <authorList>
            <person name="Miyauchi S."/>
            <person name="Kiss E."/>
            <person name="Kuo A."/>
            <person name="Drula E."/>
            <person name="Kohler A."/>
            <person name="Sanchez-Garcia M."/>
            <person name="Morin E."/>
            <person name="Andreopoulos B."/>
            <person name="Barry K.W."/>
            <person name="Bonito G."/>
            <person name="Buee M."/>
            <person name="Carver A."/>
            <person name="Chen C."/>
            <person name="Cichocki N."/>
            <person name="Clum A."/>
            <person name="Culley D."/>
            <person name="Crous P.W."/>
            <person name="Fauchery L."/>
            <person name="Girlanda M."/>
            <person name="Hayes R.D."/>
            <person name="Keri Z."/>
            <person name="LaButti K."/>
            <person name="Lipzen A."/>
            <person name="Lombard V."/>
            <person name="Magnuson J."/>
            <person name="Maillard F."/>
            <person name="Murat C."/>
            <person name="Nolan M."/>
            <person name="Ohm R.A."/>
            <person name="Pangilinan J."/>
            <person name="Pereira M.F."/>
            <person name="Perotto S."/>
            <person name="Peter M."/>
            <person name="Pfister S."/>
            <person name="Riley R."/>
            <person name="Sitrit Y."/>
            <person name="Stielow J.B."/>
            <person name="Szollosi G."/>
            <person name="Zifcakova L."/>
            <person name="Stursova M."/>
            <person name="Spatafora J.W."/>
            <person name="Tedersoo L."/>
            <person name="Vaario L.M."/>
            <person name="Yamada A."/>
            <person name="Yan M."/>
            <person name="Wang P."/>
            <person name="Xu J."/>
            <person name="Bruns T."/>
            <person name="Baldrian P."/>
            <person name="Vilgalys R."/>
            <person name="Dunand C."/>
            <person name="Henrissat B."/>
            <person name="Grigoriev I.V."/>
            <person name="Hibbett D."/>
            <person name="Nagy L.G."/>
            <person name="Martin F.M."/>
        </authorList>
    </citation>
    <scope>NUCLEOTIDE SEQUENCE</scope>
    <source>
        <strain evidence="3">UH-Tt-Lm1</strain>
    </source>
</reference>
<gene>
    <name evidence="3" type="ORF">BJ322DRAFT_1040102</name>
</gene>
<dbReference type="GO" id="GO:0000981">
    <property type="term" value="F:DNA-binding transcription factor activity, RNA polymerase II-specific"/>
    <property type="evidence" value="ECO:0007669"/>
    <property type="project" value="InterPro"/>
</dbReference>
<evidence type="ECO:0000256" key="1">
    <source>
        <dbReference type="SAM" id="MobiDB-lite"/>
    </source>
</evidence>
<dbReference type="GO" id="GO:0008270">
    <property type="term" value="F:zinc ion binding"/>
    <property type="evidence" value="ECO:0007669"/>
    <property type="project" value="InterPro"/>
</dbReference>
<keyword evidence="4" id="KW-1185">Reference proteome</keyword>
<sequence>MPIRHNSGSPSESSSSSTSRRAQKDAHPKTTREQFSACGACRMRRVRCDLKDLPVSKAGRHPSCSNCKERGLKCVDEYGQVKSVKLLRRGRRLQQAEAIYGKVRSGEEDDTLLSGPLPPPNVTPMPTPAFFDSQFWRRFQLQRPVIEPHEFVARFLASQNGKSDPLGIAGRLLAMSLVVWASSFGVDENGQLQDPLEDHIYQYQDHKVDIHDHFDSDASAKLRTERRTRTNEMVKEMLYLIDVHGILRKPSWDGVRVLLMILPLAQDVQSNLERLAMYESTINLIYALTSIAAVSSVNSGKGEYVDALVRARIFWSGILHDWMVNGLRGGRMFLTDFDLGLFEETLPPLDPSNSRTDPSHPETYSLIYRYFTLPLQLASACRLVHTAVTGPEARRKNTIDDERLQRAWGILDKAWSEIDQIRSSDLSGTAFTPQEIESYISSWKIFMFECNNIIREALKQRLDKFGLNTDRSLEPPSHDYRGVIQRLYSIAQTKCHYLVRAVGSLIKQHLGTSFFQYDAFQIRDGVFFAGLLLANDGIGSMEDINLCVSALREMRWAYSKSEEREQSIRMVWQAKGSGSRHEPTPIIPSSYPPSYPAPSVGHFPRSAMLPRVEVPILTSVSSGSSSDDPHWPGSAVSNSDASSPGSLHHGLRSPANETTRQLHVNGTPPLPATSEGYPTPTHHYVPQPEVAHTYFDPFTYPPSTGKGSPFEPEASPTVYYPQDFNNPTFFSDSSLPPIPGASASYPTNQFYYGGN</sequence>
<protein>
    <recommendedName>
        <fullName evidence="2">Zn(2)-C6 fungal-type domain-containing protein</fullName>
    </recommendedName>
</protein>
<dbReference type="OrthoDB" id="3263880at2759"/>
<comment type="caution">
    <text evidence="3">The sequence shown here is derived from an EMBL/GenBank/DDBJ whole genome shotgun (WGS) entry which is preliminary data.</text>
</comment>
<dbReference type="AlphaFoldDB" id="A0A9P6HNU0"/>
<dbReference type="Pfam" id="PF00172">
    <property type="entry name" value="Zn_clus"/>
    <property type="match status" value="1"/>
</dbReference>
<dbReference type="InterPro" id="IPR036864">
    <property type="entry name" value="Zn2-C6_fun-type_DNA-bd_sf"/>
</dbReference>
<organism evidence="3 4">
    <name type="scientific">Thelephora terrestris</name>
    <dbReference type="NCBI Taxonomy" id="56493"/>
    <lineage>
        <taxon>Eukaryota</taxon>
        <taxon>Fungi</taxon>
        <taxon>Dikarya</taxon>
        <taxon>Basidiomycota</taxon>
        <taxon>Agaricomycotina</taxon>
        <taxon>Agaricomycetes</taxon>
        <taxon>Thelephorales</taxon>
        <taxon>Thelephoraceae</taxon>
        <taxon>Thelephora</taxon>
    </lineage>
</organism>
<feature type="region of interest" description="Disordered" evidence="1">
    <location>
        <begin position="620"/>
        <end position="718"/>
    </location>
</feature>
<dbReference type="InterPro" id="IPR001138">
    <property type="entry name" value="Zn2Cys6_DnaBD"/>
</dbReference>
<dbReference type="CDD" id="cd00067">
    <property type="entry name" value="GAL4"/>
    <property type="match status" value="1"/>
</dbReference>
<evidence type="ECO:0000313" key="3">
    <source>
        <dbReference type="EMBL" id="KAF9791169.1"/>
    </source>
</evidence>
<dbReference type="Gene3D" id="4.10.240.10">
    <property type="entry name" value="Zn(2)-C6 fungal-type DNA-binding domain"/>
    <property type="match status" value="1"/>
</dbReference>
<feature type="compositionally biased region" description="Low complexity" evidence="1">
    <location>
        <begin position="7"/>
        <end position="19"/>
    </location>
</feature>
<feature type="compositionally biased region" description="Polar residues" evidence="1">
    <location>
        <begin position="635"/>
        <end position="645"/>
    </location>
</feature>
<dbReference type="PROSITE" id="PS50048">
    <property type="entry name" value="ZN2_CY6_FUNGAL_2"/>
    <property type="match status" value="1"/>
</dbReference>
<dbReference type="EMBL" id="WIUZ02000002">
    <property type="protein sequence ID" value="KAF9791169.1"/>
    <property type="molecule type" value="Genomic_DNA"/>
</dbReference>
<feature type="compositionally biased region" description="Basic and acidic residues" evidence="1">
    <location>
        <begin position="22"/>
        <end position="32"/>
    </location>
</feature>